<keyword evidence="2" id="KW-0808">Transferase</keyword>
<dbReference type="SUPFAM" id="SSF53335">
    <property type="entry name" value="S-adenosyl-L-methionine-dependent methyltransferases"/>
    <property type="match status" value="1"/>
</dbReference>
<name>A0A831UAF5_GEOME</name>
<dbReference type="PANTHER" id="PTHR35276">
    <property type="entry name" value="S-ADENOSYL-L-METHIONINE-DEPENDENT METHYLTRANSFERASES SUPERFAMILY PROTEIN"/>
    <property type="match status" value="1"/>
</dbReference>
<dbReference type="GO" id="GO:0008168">
    <property type="term" value="F:methyltransferase activity"/>
    <property type="evidence" value="ECO:0007669"/>
    <property type="project" value="UniProtKB-KW"/>
</dbReference>
<evidence type="ECO:0000313" key="2">
    <source>
        <dbReference type="EMBL" id="HEN40927.1"/>
    </source>
</evidence>
<sequence length="215" mass="22840">MNGSGSERDNGSRGYCISRSPVSGPRSRGLSGAVQLAHFFLRERLRPGDRAVDATCGNGHDTLLLAQLVGAEGRVWAFDIQEEALTATEERLADAGCRERVTLVRGGHERLAEAVAEPVRGVVFNLGFLPGAPRETTTAPETTLAALEQAAALLLPGGIITVAVYTGHPGGTEEARAVETWAAALAPGRFNVWRCRQGNRSEAAPYLIVVERVPS</sequence>
<dbReference type="GO" id="GO:0032259">
    <property type="term" value="P:methylation"/>
    <property type="evidence" value="ECO:0007669"/>
    <property type="project" value="UniProtKB-KW"/>
</dbReference>
<protein>
    <submittedName>
        <fullName evidence="2">Methyltransferase domain-containing protein</fullName>
    </submittedName>
</protein>
<organism evidence="2">
    <name type="scientific">Geobacter metallireducens</name>
    <dbReference type="NCBI Taxonomy" id="28232"/>
    <lineage>
        <taxon>Bacteria</taxon>
        <taxon>Pseudomonadati</taxon>
        <taxon>Thermodesulfobacteriota</taxon>
        <taxon>Desulfuromonadia</taxon>
        <taxon>Geobacterales</taxon>
        <taxon>Geobacteraceae</taxon>
        <taxon>Geobacter</taxon>
    </lineage>
</organism>
<dbReference type="Gene3D" id="3.40.50.150">
    <property type="entry name" value="Vaccinia Virus protein VP39"/>
    <property type="match status" value="1"/>
</dbReference>
<feature type="compositionally biased region" description="Low complexity" evidence="1">
    <location>
        <begin position="18"/>
        <end position="29"/>
    </location>
</feature>
<reference evidence="2" key="1">
    <citation type="journal article" date="2020" name="mSystems">
        <title>Genome- and Community-Level Interaction Insights into Carbon Utilization and Element Cycling Functions of Hydrothermarchaeota in Hydrothermal Sediment.</title>
        <authorList>
            <person name="Zhou Z."/>
            <person name="Liu Y."/>
            <person name="Xu W."/>
            <person name="Pan J."/>
            <person name="Luo Z.H."/>
            <person name="Li M."/>
        </authorList>
    </citation>
    <scope>NUCLEOTIDE SEQUENCE [LARGE SCALE GENOMIC DNA]</scope>
    <source>
        <strain evidence="2">SpSt-349</strain>
    </source>
</reference>
<accession>A0A831UAF5</accession>
<keyword evidence="2" id="KW-0489">Methyltransferase</keyword>
<dbReference type="PANTHER" id="PTHR35276:SF1">
    <property type="entry name" value="TRNA (MNM(5)S(2)U34)-METHYLTRANSFERASE, CHLOROPLASTIC"/>
    <property type="match status" value="1"/>
</dbReference>
<proteinExistence type="predicted"/>
<comment type="caution">
    <text evidence="2">The sequence shown here is derived from an EMBL/GenBank/DDBJ whole genome shotgun (WGS) entry which is preliminary data.</text>
</comment>
<evidence type="ECO:0000256" key="1">
    <source>
        <dbReference type="SAM" id="MobiDB-lite"/>
    </source>
</evidence>
<dbReference type="InterPro" id="IPR010719">
    <property type="entry name" value="MnmM_MeTrfase"/>
</dbReference>
<feature type="region of interest" description="Disordered" evidence="1">
    <location>
        <begin position="1"/>
        <end position="29"/>
    </location>
</feature>
<dbReference type="EMBL" id="DSOV01000004">
    <property type="protein sequence ID" value="HEN40927.1"/>
    <property type="molecule type" value="Genomic_DNA"/>
</dbReference>
<dbReference type="InterPro" id="IPR029063">
    <property type="entry name" value="SAM-dependent_MTases_sf"/>
</dbReference>
<dbReference type="AlphaFoldDB" id="A0A831UAF5"/>
<dbReference type="Pfam" id="PF06962">
    <property type="entry name" value="rRNA_methylase"/>
    <property type="match status" value="1"/>
</dbReference>
<feature type="compositionally biased region" description="Basic and acidic residues" evidence="1">
    <location>
        <begin position="1"/>
        <end position="11"/>
    </location>
</feature>
<gene>
    <name evidence="2" type="ORF">ENQ87_00920</name>
</gene>